<protein>
    <submittedName>
        <fullName evidence="2">Uncharacterized protein</fullName>
    </submittedName>
</protein>
<accession>A0AAD3HQC0</accession>
<dbReference type="PANTHER" id="PTHR47604:SF1">
    <property type="entry name" value="ADENYLYL CYCLASE"/>
    <property type="match status" value="1"/>
</dbReference>
<feature type="compositionally biased region" description="Pro residues" evidence="1">
    <location>
        <begin position="142"/>
        <end position="163"/>
    </location>
</feature>
<dbReference type="InterPro" id="IPR011990">
    <property type="entry name" value="TPR-like_helical_dom_sf"/>
</dbReference>
<keyword evidence="3" id="KW-1185">Reference proteome</keyword>
<feature type="region of interest" description="Disordered" evidence="1">
    <location>
        <begin position="76"/>
        <end position="255"/>
    </location>
</feature>
<dbReference type="PANTHER" id="PTHR47604">
    <property type="entry name" value="ADENYLYL CYCLASE"/>
    <property type="match status" value="1"/>
</dbReference>
<organism evidence="2 3">
    <name type="scientific">Astrephomene gubernaculifera</name>
    <dbReference type="NCBI Taxonomy" id="47775"/>
    <lineage>
        <taxon>Eukaryota</taxon>
        <taxon>Viridiplantae</taxon>
        <taxon>Chlorophyta</taxon>
        <taxon>core chlorophytes</taxon>
        <taxon>Chlorophyceae</taxon>
        <taxon>CS clade</taxon>
        <taxon>Chlamydomonadales</taxon>
        <taxon>Astrephomenaceae</taxon>
        <taxon>Astrephomene</taxon>
    </lineage>
</organism>
<dbReference type="Gene3D" id="1.25.40.10">
    <property type="entry name" value="Tetratricopeptide repeat domain"/>
    <property type="match status" value="1"/>
</dbReference>
<sequence>MLPTRTPCTCWRVNNASASCKVTRATPLASSRPLWSWPSGERATGDTTRSGWIRDSVVASATYDGDAPRIGQFRRFRSGQQRDVQYQDGSELSAARPTAVSGRDGQPTPIRSSSNPAGGVGSNNSSNRPQPQPAPRARQQSPPSPPPPPPPPPAAGQQQPPPSRLGQPPLQRPQQQQQYQQPPQQHSYQQPFQQPFQQRYPAAQQPQQQSQQQAQQQQQQFQPQPHRQQQQQQQQQRQQQRQWQRPFSPSYWRSTPERWFARPDYTPAALYEEIVQRCERNTCDVDALHMICRLATSPQEARVALNAFAAVRASRVRRGRPDPFDEHLAAAFARMIRDADAPDVLVEALRRATELGLLLSSTRLHELLKHWGQQGELAKIEEVLAAMPLGGLPYSHDTAYVVIRTAVNAGEQEKAEYYASAMVQRNVRLTPTTVRLLEGGRERQRQMQQAMQMQMQQQQQQA</sequence>
<name>A0AAD3HQC0_9CHLO</name>
<dbReference type="EMBL" id="BMAR01000027">
    <property type="protein sequence ID" value="GFR49041.1"/>
    <property type="molecule type" value="Genomic_DNA"/>
</dbReference>
<evidence type="ECO:0000313" key="3">
    <source>
        <dbReference type="Proteomes" id="UP001054857"/>
    </source>
</evidence>
<evidence type="ECO:0000256" key="1">
    <source>
        <dbReference type="SAM" id="MobiDB-lite"/>
    </source>
</evidence>
<gene>
    <name evidence="2" type="ORF">Agub_g11065</name>
</gene>
<comment type="caution">
    <text evidence="2">The sequence shown here is derived from an EMBL/GenBank/DDBJ whole genome shotgun (WGS) entry which is preliminary data.</text>
</comment>
<dbReference type="Proteomes" id="UP001054857">
    <property type="component" value="Unassembled WGS sequence"/>
</dbReference>
<feature type="compositionally biased region" description="Polar residues" evidence="1">
    <location>
        <begin position="109"/>
        <end position="127"/>
    </location>
</feature>
<dbReference type="AlphaFoldDB" id="A0AAD3HQC0"/>
<evidence type="ECO:0000313" key="2">
    <source>
        <dbReference type="EMBL" id="GFR49041.1"/>
    </source>
</evidence>
<feature type="compositionally biased region" description="Low complexity" evidence="1">
    <location>
        <begin position="164"/>
        <end position="246"/>
    </location>
</feature>
<proteinExistence type="predicted"/>
<reference evidence="2 3" key="1">
    <citation type="journal article" date="2021" name="Sci. Rep.">
        <title>Genome sequencing of the multicellular alga Astrephomene provides insights into convergent evolution of germ-soma differentiation.</title>
        <authorList>
            <person name="Yamashita S."/>
            <person name="Yamamoto K."/>
            <person name="Matsuzaki R."/>
            <person name="Suzuki S."/>
            <person name="Yamaguchi H."/>
            <person name="Hirooka S."/>
            <person name="Minakuchi Y."/>
            <person name="Miyagishima S."/>
            <person name="Kawachi M."/>
            <person name="Toyoda A."/>
            <person name="Nozaki H."/>
        </authorList>
    </citation>
    <scope>NUCLEOTIDE SEQUENCE [LARGE SCALE GENOMIC DNA]</scope>
    <source>
        <strain evidence="2 3">NIES-4017</strain>
    </source>
</reference>